<sequence>METIYLAGGCVWGTQAYIKTLPGVLETEAGRANGQTNTLESPYDGYVECIKTHFDPEEVSVKQLVAYLFEAIDPYSVNQQGEDIGPKYRTGVYSQSRKHLEEAADYIASRADAAQIVAEVLPLTQYIPSAPEHQDYLDRHPDDYCHISKALIKKYQLEKEK</sequence>
<proteinExistence type="inferred from homology"/>
<evidence type="ECO:0000313" key="7">
    <source>
        <dbReference type="EMBL" id="REH98273.1"/>
    </source>
</evidence>
<dbReference type="EMBL" id="JAEDAQ010000004">
    <property type="protein sequence ID" value="MBH9580511.1"/>
    <property type="molecule type" value="Genomic_DNA"/>
</dbReference>
<feature type="active site" evidence="4">
    <location>
        <position position="10"/>
    </location>
</feature>
<dbReference type="InterPro" id="IPR002569">
    <property type="entry name" value="Met_Sox_Rdtase_MsrA_dom"/>
</dbReference>
<dbReference type="PANTHER" id="PTHR42799:SF2">
    <property type="entry name" value="MITOCHONDRIAL PEPTIDE METHIONINE SULFOXIDE REDUCTASE"/>
    <property type="match status" value="1"/>
</dbReference>
<keyword evidence="1 4" id="KW-0560">Oxidoreductase</keyword>
<keyword evidence="9" id="KW-1185">Reference proteome</keyword>
<evidence type="ECO:0000256" key="4">
    <source>
        <dbReference type="HAMAP-Rule" id="MF_01401"/>
    </source>
</evidence>
<dbReference type="AlphaFoldDB" id="A0A3E0IR63"/>
<dbReference type="HAMAP" id="MF_01401">
    <property type="entry name" value="MsrA"/>
    <property type="match status" value="1"/>
</dbReference>
<comment type="function">
    <text evidence="4">Has an important function as a repair enzyme for proteins that have been inactivated by oxidation. Catalyzes the reversible oxidation-reduction of methionine sulfoxide in proteins to methionine.</text>
</comment>
<dbReference type="SUPFAM" id="SSF55068">
    <property type="entry name" value="Peptide methionine sulfoxide reductase"/>
    <property type="match status" value="1"/>
</dbReference>
<name>A0A3E0IR63_9STAP</name>
<dbReference type="Proteomes" id="UP000597038">
    <property type="component" value="Unassembled WGS sequence"/>
</dbReference>
<comment type="caution">
    <text evidence="7">The sequence shown here is derived from an EMBL/GenBank/DDBJ whole genome shotgun (WGS) entry which is preliminary data.</text>
</comment>
<evidence type="ECO:0000259" key="5">
    <source>
        <dbReference type="Pfam" id="PF01625"/>
    </source>
</evidence>
<evidence type="ECO:0000256" key="1">
    <source>
        <dbReference type="ARBA" id="ARBA00023002"/>
    </source>
</evidence>
<dbReference type="PANTHER" id="PTHR42799">
    <property type="entry name" value="MITOCHONDRIAL PEPTIDE METHIONINE SULFOXIDE REDUCTASE"/>
    <property type="match status" value="1"/>
</dbReference>
<dbReference type="Gene3D" id="3.30.1060.10">
    <property type="entry name" value="Peptide methionine sulphoxide reductase MsrA"/>
    <property type="match status" value="1"/>
</dbReference>
<reference evidence="7 8" key="1">
    <citation type="journal article" date="2018" name="Vet. Microbiol.">
        <title>Characterisation of Staphylococcus felis isolated from cats using whole genome sequencing.</title>
        <authorList>
            <person name="Worthing K."/>
            <person name="Pang S."/>
            <person name="Trott D.J."/>
            <person name="Abraham S."/>
            <person name="Coombs G.W."/>
            <person name="Jordan D."/>
            <person name="McIntyre L."/>
            <person name="Davies M.R."/>
            <person name="Norris J."/>
        </authorList>
    </citation>
    <scope>NUCLEOTIDE SEQUENCE [LARGE SCALE GENOMIC DNA]</scope>
    <source>
        <strain evidence="7 8">F9</strain>
    </source>
</reference>
<comment type="similarity">
    <text evidence="4">Belongs to the MsrA Met sulfoxide reductase family.</text>
</comment>
<dbReference type="EMBL" id="QKXQ01000162">
    <property type="protein sequence ID" value="REH98273.1"/>
    <property type="molecule type" value="Genomic_DNA"/>
</dbReference>
<comment type="catalytic activity">
    <reaction evidence="3 4">
        <text>[thioredoxin]-disulfide + L-methionine + H2O = L-methionine (S)-S-oxide + [thioredoxin]-dithiol</text>
        <dbReference type="Rhea" id="RHEA:19993"/>
        <dbReference type="Rhea" id="RHEA-COMP:10698"/>
        <dbReference type="Rhea" id="RHEA-COMP:10700"/>
        <dbReference type="ChEBI" id="CHEBI:15377"/>
        <dbReference type="ChEBI" id="CHEBI:29950"/>
        <dbReference type="ChEBI" id="CHEBI:50058"/>
        <dbReference type="ChEBI" id="CHEBI:57844"/>
        <dbReference type="ChEBI" id="CHEBI:58772"/>
        <dbReference type="EC" id="1.8.4.11"/>
    </reaction>
</comment>
<accession>A0A3E0IR63</accession>
<feature type="domain" description="Peptide methionine sulphoxide reductase MsrA" evidence="5">
    <location>
        <begin position="3"/>
        <end position="146"/>
    </location>
</feature>
<dbReference type="RefSeq" id="WP_115870863.1">
    <property type="nucleotide sequence ID" value="NZ_CAJVAI010000015.1"/>
</dbReference>
<reference evidence="6 9" key="2">
    <citation type="submission" date="2020-12" db="EMBL/GenBank/DDBJ databases">
        <title>Genomic analysis of Staphylococcus felis from a cat with skin infection.</title>
        <authorList>
            <person name="Aslantas O."/>
            <person name="Keskin O."/>
            <person name="Buyukaltay K."/>
            <person name="Gullu Yucetepe A."/>
        </authorList>
    </citation>
    <scope>NUCLEOTIDE SEQUENCE [LARGE SCALE GENOMIC DNA]</scope>
    <source>
        <strain evidence="6 9">HARRANVET</strain>
    </source>
</reference>
<dbReference type="NCBIfam" id="NF004038">
    <property type="entry name" value="PRK05528.1"/>
    <property type="match status" value="1"/>
</dbReference>
<dbReference type="OrthoDB" id="4174719at2"/>
<evidence type="ECO:0000313" key="9">
    <source>
        <dbReference type="Proteomes" id="UP000597038"/>
    </source>
</evidence>
<evidence type="ECO:0000256" key="2">
    <source>
        <dbReference type="ARBA" id="ARBA00047806"/>
    </source>
</evidence>
<dbReference type="InterPro" id="IPR036509">
    <property type="entry name" value="Met_Sox_Rdtase_MsrA_sf"/>
</dbReference>
<dbReference type="GO" id="GO:0008113">
    <property type="term" value="F:peptide-methionine (S)-S-oxide reductase activity"/>
    <property type="evidence" value="ECO:0007669"/>
    <property type="project" value="UniProtKB-UniRule"/>
</dbReference>
<evidence type="ECO:0000313" key="6">
    <source>
        <dbReference type="EMBL" id="MBH9580511.1"/>
    </source>
</evidence>
<comment type="catalytic activity">
    <reaction evidence="2 4">
        <text>L-methionyl-[protein] + [thioredoxin]-disulfide + H2O = L-methionyl-(S)-S-oxide-[protein] + [thioredoxin]-dithiol</text>
        <dbReference type="Rhea" id="RHEA:14217"/>
        <dbReference type="Rhea" id="RHEA-COMP:10698"/>
        <dbReference type="Rhea" id="RHEA-COMP:10700"/>
        <dbReference type="Rhea" id="RHEA-COMP:12313"/>
        <dbReference type="Rhea" id="RHEA-COMP:12315"/>
        <dbReference type="ChEBI" id="CHEBI:15377"/>
        <dbReference type="ChEBI" id="CHEBI:16044"/>
        <dbReference type="ChEBI" id="CHEBI:29950"/>
        <dbReference type="ChEBI" id="CHEBI:44120"/>
        <dbReference type="ChEBI" id="CHEBI:50058"/>
        <dbReference type="EC" id="1.8.4.11"/>
    </reaction>
</comment>
<dbReference type="EC" id="1.8.4.11" evidence="4"/>
<dbReference type="InterPro" id="IPR050162">
    <property type="entry name" value="MsrA_MetSO_reductase"/>
</dbReference>
<evidence type="ECO:0000256" key="3">
    <source>
        <dbReference type="ARBA" id="ARBA00048782"/>
    </source>
</evidence>
<dbReference type="GO" id="GO:0005737">
    <property type="term" value="C:cytoplasm"/>
    <property type="evidence" value="ECO:0007669"/>
    <property type="project" value="TreeGrafter"/>
</dbReference>
<protein>
    <recommendedName>
        <fullName evidence="4">Peptide methionine sulfoxide reductase MsrA</fullName>
        <shortName evidence="4">Protein-methionine-S-oxide reductase</shortName>
        <ecNumber evidence="4">1.8.4.11</ecNumber>
    </recommendedName>
    <alternativeName>
        <fullName evidence="4">Peptide-methionine (S)-S-oxide reductase</fullName>
        <shortName evidence="4">Peptide Met(O) reductase</shortName>
    </alternativeName>
</protein>
<organism evidence="7 8">
    <name type="scientific">Staphylococcus felis</name>
    <dbReference type="NCBI Taxonomy" id="46127"/>
    <lineage>
        <taxon>Bacteria</taxon>
        <taxon>Bacillati</taxon>
        <taxon>Bacillota</taxon>
        <taxon>Bacilli</taxon>
        <taxon>Bacillales</taxon>
        <taxon>Staphylococcaceae</taxon>
        <taxon>Staphylococcus</taxon>
    </lineage>
</organism>
<dbReference type="GO" id="GO:0034599">
    <property type="term" value="P:cellular response to oxidative stress"/>
    <property type="evidence" value="ECO:0007669"/>
    <property type="project" value="TreeGrafter"/>
</dbReference>
<dbReference type="Pfam" id="PF01625">
    <property type="entry name" value="PMSR"/>
    <property type="match status" value="1"/>
</dbReference>
<gene>
    <name evidence="4" type="primary">msrA</name>
    <name evidence="7" type="ORF">DOS83_03750</name>
    <name evidence="6" type="ORF">I9026_03915</name>
</gene>
<evidence type="ECO:0000313" key="8">
    <source>
        <dbReference type="Proteomes" id="UP000256562"/>
    </source>
</evidence>
<dbReference type="Proteomes" id="UP000256562">
    <property type="component" value="Unassembled WGS sequence"/>
</dbReference>